<sequence length="152" mass="17760">MADLLSLGNFIGCMEHLLSLGNFIGCMEHLLSLGNFIGCMEHLLSLDNWLNTYKILFIEFTYVQFETDVKPNKTNQLTYSKKLIEFLYIIPRSQNSILIMSWHIFQGMPPNTLSLLVESDAPVHSRNFQHRLLIIWCRLSWFYCNRSRVISP</sequence>
<protein>
    <submittedName>
        <fullName evidence="1">Uncharacterized protein</fullName>
    </submittedName>
</protein>
<proteinExistence type="predicted"/>
<evidence type="ECO:0000313" key="1">
    <source>
        <dbReference type="EMBL" id="CAG6626314.1"/>
    </source>
</evidence>
<organism evidence="1">
    <name type="scientific">Cacopsylla melanoneura</name>
    <dbReference type="NCBI Taxonomy" id="428564"/>
    <lineage>
        <taxon>Eukaryota</taxon>
        <taxon>Metazoa</taxon>
        <taxon>Ecdysozoa</taxon>
        <taxon>Arthropoda</taxon>
        <taxon>Hexapoda</taxon>
        <taxon>Insecta</taxon>
        <taxon>Pterygota</taxon>
        <taxon>Neoptera</taxon>
        <taxon>Paraneoptera</taxon>
        <taxon>Hemiptera</taxon>
        <taxon>Sternorrhyncha</taxon>
        <taxon>Psylloidea</taxon>
        <taxon>Psyllidae</taxon>
        <taxon>Psyllinae</taxon>
        <taxon>Cacopsylla</taxon>
    </lineage>
</organism>
<dbReference type="AlphaFoldDB" id="A0A8D8VLI6"/>
<dbReference type="EMBL" id="HBUF01062271">
    <property type="protein sequence ID" value="CAG6626314.1"/>
    <property type="molecule type" value="Transcribed_RNA"/>
</dbReference>
<reference evidence="1" key="1">
    <citation type="submission" date="2021-05" db="EMBL/GenBank/DDBJ databases">
        <authorList>
            <person name="Alioto T."/>
            <person name="Alioto T."/>
            <person name="Gomez Garrido J."/>
        </authorList>
    </citation>
    <scope>NUCLEOTIDE SEQUENCE</scope>
</reference>
<name>A0A8D8VLI6_9HEMI</name>
<accession>A0A8D8VLI6</accession>